<dbReference type="InterPro" id="IPR037027">
    <property type="entry name" value="YqgF/RNaseH-like_dom_sf"/>
</dbReference>
<keyword evidence="2 5" id="KW-0690">Ribosome biogenesis</keyword>
<keyword evidence="8" id="KW-1185">Reference proteome</keyword>
<dbReference type="GO" id="GO:0004518">
    <property type="term" value="F:nuclease activity"/>
    <property type="evidence" value="ECO:0007669"/>
    <property type="project" value="UniProtKB-KW"/>
</dbReference>
<dbReference type="GO" id="GO:0016788">
    <property type="term" value="F:hydrolase activity, acting on ester bonds"/>
    <property type="evidence" value="ECO:0007669"/>
    <property type="project" value="UniProtKB-UniRule"/>
</dbReference>
<dbReference type="InterPro" id="IPR012337">
    <property type="entry name" value="RNaseH-like_sf"/>
</dbReference>
<dbReference type="InterPro" id="IPR005227">
    <property type="entry name" value="YqgF"/>
</dbReference>
<dbReference type="STRING" id="29539.SAMN02745716_1509"/>
<dbReference type="SUPFAM" id="SSF53098">
    <property type="entry name" value="Ribonuclease H-like"/>
    <property type="match status" value="1"/>
</dbReference>
<dbReference type="PANTHER" id="PTHR33317:SF4">
    <property type="entry name" value="POLYNUCLEOTIDYL TRANSFERASE, RIBONUCLEASE H-LIKE SUPERFAMILY PROTEIN"/>
    <property type="match status" value="1"/>
</dbReference>
<keyword evidence="4 5" id="KW-0378">Hydrolase</keyword>
<dbReference type="HAMAP" id="MF_00651">
    <property type="entry name" value="Nuclease_YqgF"/>
    <property type="match status" value="1"/>
</dbReference>
<accession>A0A1H6FT93</accession>
<dbReference type="GO" id="GO:0000967">
    <property type="term" value="P:rRNA 5'-end processing"/>
    <property type="evidence" value="ECO:0007669"/>
    <property type="project" value="UniProtKB-UniRule"/>
</dbReference>
<evidence type="ECO:0000256" key="2">
    <source>
        <dbReference type="ARBA" id="ARBA00022517"/>
    </source>
</evidence>
<dbReference type="Gene3D" id="3.30.420.140">
    <property type="entry name" value="YqgF/RNase H-like domain"/>
    <property type="match status" value="1"/>
</dbReference>
<evidence type="ECO:0000256" key="1">
    <source>
        <dbReference type="ARBA" id="ARBA00022490"/>
    </source>
</evidence>
<name>A0A1H6FT93_THEAL</name>
<dbReference type="PANTHER" id="PTHR33317">
    <property type="entry name" value="POLYNUCLEOTIDYL TRANSFERASE, RIBONUCLEASE H-LIKE SUPERFAMILY PROTEIN"/>
    <property type="match status" value="1"/>
</dbReference>
<dbReference type="Proteomes" id="UP000222056">
    <property type="component" value="Unassembled WGS sequence"/>
</dbReference>
<dbReference type="CDD" id="cd16964">
    <property type="entry name" value="YqgF"/>
    <property type="match status" value="1"/>
</dbReference>
<protein>
    <recommendedName>
        <fullName evidence="5">Putative pre-16S rRNA nuclease</fullName>
        <ecNumber evidence="5">3.1.-.-</ecNumber>
    </recommendedName>
</protein>
<evidence type="ECO:0000256" key="5">
    <source>
        <dbReference type="HAMAP-Rule" id="MF_00651"/>
    </source>
</evidence>
<evidence type="ECO:0000256" key="3">
    <source>
        <dbReference type="ARBA" id="ARBA00022722"/>
    </source>
</evidence>
<comment type="similarity">
    <text evidence="5">Belongs to the YqgF HJR family.</text>
</comment>
<dbReference type="NCBIfam" id="TIGR00250">
    <property type="entry name" value="RNAse_H_YqgF"/>
    <property type="match status" value="1"/>
</dbReference>
<feature type="domain" description="YqgF/RNase H-like" evidence="6">
    <location>
        <begin position="2"/>
        <end position="102"/>
    </location>
</feature>
<evidence type="ECO:0000313" key="7">
    <source>
        <dbReference type="EMBL" id="SEH14111.1"/>
    </source>
</evidence>
<keyword evidence="3 5" id="KW-0540">Nuclease</keyword>
<evidence type="ECO:0000259" key="6">
    <source>
        <dbReference type="SMART" id="SM00732"/>
    </source>
</evidence>
<sequence length="130" mass="13614">MVRVLAIDPGEVRCGLAISDPSGTLAQPLAAIPARPLAAALATIARIVAERDVGKVVVGLPLTPSGERGEQASRAAAFARQLASVVAVPVELYDERLTTRIAERRGGRAPTDARAAAVLLDDWLAREQRG</sequence>
<keyword evidence="1 5" id="KW-0963">Cytoplasm</keyword>
<comment type="subcellular location">
    <subcellularLocation>
        <location evidence="5">Cytoplasm</location>
    </subcellularLocation>
</comment>
<reference evidence="8" key="1">
    <citation type="submission" date="2016-10" db="EMBL/GenBank/DDBJ databases">
        <authorList>
            <person name="Varghese N."/>
            <person name="Submissions S."/>
        </authorList>
    </citation>
    <scope>NUCLEOTIDE SEQUENCE [LARGE SCALE GENOMIC DNA]</scope>
    <source>
        <strain evidence="8">ATCC 35263</strain>
    </source>
</reference>
<dbReference type="EC" id="3.1.-.-" evidence="5"/>
<dbReference type="GO" id="GO:0005829">
    <property type="term" value="C:cytosol"/>
    <property type="evidence" value="ECO:0007669"/>
    <property type="project" value="TreeGrafter"/>
</dbReference>
<gene>
    <name evidence="7" type="ORF">SAMN02745716_1509</name>
</gene>
<organism evidence="7 8">
    <name type="scientific">Thermoleophilum album</name>
    <dbReference type="NCBI Taxonomy" id="29539"/>
    <lineage>
        <taxon>Bacteria</taxon>
        <taxon>Bacillati</taxon>
        <taxon>Actinomycetota</taxon>
        <taxon>Thermoleophilia</taxon>
        <taxon>Thermoleophilales</taxon>
        <taxon>Thermoleophilaceae</taxon>
        <taxon>Thermoleophilum</taxon>
    </lineage>
</organism>
<dbReference type="EMBL" id="FNWJ01000002">
    <property type="protein sequence ID" value="SEH14111.1"/>
    <property type="molecule type" value="Genomic_DNA"/>
</dbReference>
<dbReference type="InterPro" id="IPR006641">
    <property type="entry name" value="YqgF/RNaseH-like_dom"/>
</dbReference>
<dbReference type="AlphaFoldDB" id="A0A1H6FT93"/>
<dbReference type="Pfam" id="PF03652">
    <property type="entry name" value="RuvX"/>
    <property type="match status" value="1"/>
</dbReference>
<evidence type="ECO:0000313" key="8">
    <source>
        <dbReference type="Proteomes" id="UP000222056"/>
    </source>
</evidence>
<proteinExistence type="inferred from homology"/>
<evidence type="ECO:0000256" key="4">
    <source>
        <dbReference type="ARBA" id="ARBA00022801"/>
    </source>
</evidence>
<comment type="function">
    <text evidence="5">Could be a nuclease involved in processing of the 5'-end of pre-16S rRNA.</text>
</comment>
<dbReference type="SMART" id="SM00732">
    <property type="entry name" value="YqgFc"/>
    <property type="match status" value="1"/>
</dbReference>